<dbReference type="Pfam" id="PF00795">
    <property type="entry name" value="CN_hydrolase"/>
    <property type="match status" value="1"/>
</dbReference>
<accession>A0AAD0J1W0</accession>
<evidence type="ECO:0000313" key="4">
    <source>
        <dbReference type="Proteomes" id="UP000244809"/>
    </source>
</evidence>
<dbReference type="SUPFAM" id="SSF56317">
    <property type="entry name" value="Carbon-nitrogen hydrolase"/>
    <property type="match status" value="1"/>
</dbReference>
<dbReference type="RefSeq" id="WP_006480001.1">
    <property type="nucleotide sequence ID" value="NZ_CADEUB010000018.1"/>
</dbReference>
<reference evidence="3 4" key="1">
    <citation type="submission" date="2017-04" db="EMBL/GenBank/DDBJ databases">
        <title>Complete genome sequence of Burkholderia cenocepacia PC184 Midwest clone.</title>
        <authorList>
            <person name="Mulks M.H."/>
            <person name="Cooper V.S."/>
        </authorList>
    </citation>
    <scope>NUCLEOTIDE SEQUENCE [LARGE SCALE GENOMIC DNA]</scope>
    <source>
        <strain evidence="3 4">PC184 Mulks</strain>
    </source>
</reference>
<dbReference type="EMBL" id="CP021067">
    <property type="protein sequence ID" value="AWG29403.1"/>
    <property type="molecule type" value="Genomic_DNA"/>
</dbReference>
<dbReference type="CDD" id="cd07576">
    <property type="entry name" value="R-amidase_like"/>
    <property type="match status" value="1"/>
</dbReference>
<evidence type="ECO:0000256" key="1">
    <source>
        <dbReference type="ARBA" id="ARBA00022801"/>
    </source>
</evidence>
<dbReference type="Proteomes" id="UP000244809">
    <property type="component" value="Chromosome 1"/>
</dbReference>
<gene>
    <name evidence="3" type="ORF">B9Z07_11445</name>
</gene>
<evidence type="ECO:0000259" key="2">
    <source>
        <dbReference type="PROSITE" id="PS50263"/>
    </source>
</evidence>
<dbReference type="Gene3D" id="3.60.110.10">
    <property type="entry name" value="Carbon-nitrogen hydrolase"/>
    <property type="match status" value="1"/>
</dbReference>
<dbReference type="PROSITE" id="PS50263">
    <property type="entry name" value="CN_HYDROLASE"/>
    <property type="match status" value="1"/>
</dbReference>
<dbReference type="InterPro" id="IPR044083">
    <property type="entry name" value="RamA-like"/>
</dbReference>
<sequence>MSILRLRLIQSTVKDGAHASNLAQALAHIAAARGNADLVIFSETYVSGFPTAENVAHLAEPLDGPSVSAIRAAARDAHVAVVIGVAEQDDGRYFNTAILVDEFGELRLRYRKSHLYESDVGVFEAGGTFDVCEWRGVKVGMLICFDLEFPETARALARAGAELIVIPDGMMQPHGHVHRKMIPVRALENQVFVAMANRVGPGDRYTFSGESIVASPEGDVIAAAPSDRDAVVDVDIDMDAVSRGRAAFRYLDRVHPALWPASCRDTTTDAASRGA</sequence>
<organism evidence="3 4">
    <name type="scientific">Burkholderia cenocepacia</name>
    <dbReference type="NCBI Taxonomy" id="95486"/>
    <lineage>
        <taxon>Bacteria</taxon>
        <taxon>Pseudomonadati</taxon>
        <taxon>Pseudomonadota</taxon>
        <taxon>Betaproteobacteria</taxon>
        <taxon>Burkholderiales</taxon>
        <taxon>Burkholderiaceae</taxon>
        <taxon>Burkholderia</taxon>
        <taxon>Burkholderia cepacia complex</taxon>
    </lineage>
</organism>
<dbReference type="PANTHER" id="PTHR43674:SF2">
    <property type="entry name" value="BETA-UREIDOPROPIONASE"/>
    <property type="match status" value="1"/>
</dbReference>
<name>A0AAD0J1W0_9BURK</name>
<dbReference type="AlphaFoldDB" id="A0AAD0J1W0"/>
<proteinExistence type="predicted"/>
<feature type="domain" description="CN hydrolase" evidence="2">
    <location>
        <begin position="4"/>
        <end position="238"/>
    </location>
</feature>
<dbReference type="InterPro" id="IPR036526">
    <property type="entry name" value="C-N_Hydrolase_sf"/>
</dbReference>
<keyword evidence="1" id="KW-0378">Hydrolase</keyword>
<protein>
    <submittedName>
        <fullName evidence="3">Nitrilase/cyanide hydratase and apolipoprotein N-acyltransferase</fullName>
    </submittedName>
</protein>
<evidence type="ECO:0000313" key="3">
    <source>
        <dbReference type="EMBL" id="AWG29403.1"/>
    </source>
</evidence>
<dbReference type="InterPro" id="IPR003010">
    <property type="entry name" value="C-N_Hydrolase"/>
</dbReference>
<dbReference type="InterPro" id="IPR050345">
    <property type="entry name" value="Aliph_Amidase/BUP"/>
</dbReference>
<dbReference type="PANTHER" id="PTHR43674">
    <property type="entry name" value="NITRILASE C965.09-RELATED"/>
    <property type="match status" value="1"/>
</dbReference>
<dbReference type="GO" id="GO:0016811">
    <property type="term" value="F:hydrolase activity, acting on carbon-nitrogen (but not peptide) bonds, in linear amides"/>
    <property type="evidence" value="ECO:0007669"/>
    <property type="project" value="TreeGrafter"/>
</dbReference>